<protein>
    <recommendedName>
        <fullName evidence="1">Phasin domain-containing protein</fullName>
    </recommendedName>
</protein>
<dbReference type="InterPro" id="IPR018968">
    <property type="entry name" value="Phasin"/>
</dbReference>
<dbReference type="OrthoDB" id="8755319at2"/>
<dbReference type="RefSeq" id="WP_155438922.1">
    <property type="nucleotide sequence ID" value="NZ_WNLA01000005.1"/>
</dbReference>
<dbReference type="Proteomes" id="UP000484015">
    <property type="component" value="Unassembled WGS sequence"/>
</dbReference>
<dbReference type="AlphaFoldDB" id="A0A6L6PY96"/>
<evidence type="ECO:0000313" key="3">
    <source>
        <dbReference type="Proteomes" id="UP000484015"/>
    </source>
</evidence>
<feature type="domain" description="Phasin" evidence="1">
    <location>
        <begin position="9"/>
        <end position="101"/>
    </location>
</feature>
<reference evidence="2 3" key="1">
    <citation type="submission" date="2019-11" db="EMBL/GenBank/DDBJ databases">
        <title>Type strains purchased from KCTC, JCM and DSMZ.</title>
        <authorList>
            <person name="Lu H."/>
        </authorList>
    </citation>
    <scope>NUCLEOTIDE SEQUENCE [LARGE SCALE GENOMIC DNA]</scope>
    <source>
        <strain evidence="2 3">KCTC 42409</strain>
    </source>
</reference>
<sequence>MFNPEQYSQAQSLIEAHIRSFDTCAKAVLQSSAGLVDLQLDSVKNLFVIASDASNQLLSLKDPQDWLSLSAVQSQQALDRVQAYGRQAAGIARDAHTLMTEAAVPLQGLFNRAPHAPR</sequence>
<keyword evidence="3" id="KW-1185">Reference proteome</keyword>
<comment type="caution">
    <text evidence="2">The sequence shown here is derived from an EMBL/GenBank/DDBJ whole genome shotgun (WGS) entry which is preliminary data.</text>
</comment>
<proteinExistence type="predicted"/>
<accession>A0A6L6PY96</accession>
<name>A0A6L6PY96_9BURK</name>
<organism evidence="2 3">
    <name type="scientific">Pseudoduganella ginsengisoli</name>
    <dbReference type="NCBI Taxonomy" id="1462440"/>
    <lineage>
        <taxon>Bacteria</taxon>
        <taxon>Pseudomonadati</taxon>
        <taxon>Pseudomonadota</taxon>
        <taxon>Betaproteobacteria</taxon>
        <taxon>Burkholderiales</taxon>
        <taxon>Oxalobacteraceae</taxon>
        <taxon>Telluria group</taxon>
        <taxon>Pseudoduganella</taxon>
    </lineage>
</organism>
<dbReference type="Pfam" id="PF09361">
    <property type="entry name" value="Phasin_2"/>
    <property type="match status" value="1"/>
</dbReference>
<evidence type="ECO:0000313" key="2">
    <source>
        <dbReference type="EMBL" id="MTW02527.1"/>
    </source>
</evidence>
<dbReference type="EMBL" id="WNLA01000005">
    <property type="protein sequence ID" value="MTW02527.1"/>
    <property type="molecule type" value="Genomic_DNA"/>
</dbReference>
<evidence type="ECO:0000259" key="1">
    <source>
        <dbReference type="Pfam" id="PF09361"/>
    </source>
</evidence>
<gene>
    <name evidence="2" type="ORF">GM668_10585</name>
</gene>